<comment type="caution">
    <text evidence="1">The sequence shown here is derived from an EMBL/GenBank/DDBJ whole genome shotgun (WGS) entry which is preliminary data.</text>
</comment>
<keyword evidence="2" id="KW-1185">Reference proteome</keyword>
<evidence type="ECO:0008006" key="3">
    <source>
        <dbReference type="Google" id="ProtNLM"/>
    </source>
</evidence>
<reference evidence="1 2" key="1">
    <citation type="submission" date="2015-11" db="EMBL/GenBank/DDBJ databases">
        <title>Expanding the genomic diversity of Burkholderia species for the development of highly accurate diagnostics.</title>
        <authorList>
            <person name="Sahl J."/>
            <person name="Keim P."/>
            <person name="Wagner D."/>
        </authorList>
    </citation>
    <scope>NUCLEOTIDE SEQUENCE [LARGE SCALE GENOMIC DNA]</scope>
    <source>
        <strain evidence="1 2">MSMB1808WGS</strain>
    </source>
</reference>
<dbReference type="EMBL" id="LPBJ01000095">
    <property type="protein sequence ID" value="KVP89351.1"/>
    <property type="molecule type" value="Genomic_DNA"/>
</dbReference>
<name>A0AAW3MR49_9BURK</name>
<dbReference type="Proteomes" id="UP000056453">
    <property type="component" value="Unassembled WGS sequence"/>
</dbReference>
<organism evidence="1 2">
    <name type="scientific">Burkholderia ubonensis</name>
    <dbReference type="NCBI Taxonomy" id="101571"/>
    <lineage>
        <taxon>Bacteria</taxon>
        <taxon>Pseudomonadati</taxon>
        <taxon>Pseudomonadota</taxon>
        <taxon>Betaproteobacteria</taxon>
        <taxon>Burkholderiales</taxon>
        <taxon>Burkholderiaceae</taxon>
        <taxon>Burkholderia</taxon>
        <taxon>Burkholderia cepacia complex</taxon>
    </lineage>
</organism>
<evidence type="ECO:0000313" key="1">
    <source>
        <dbReference type="EMBL" id="KVP89351.1"/>
    </source>
</evidence>
<gene>
    <name evidence="1" type="ORF">WJ96_20360</name>
</gene>
<accession>A0AAW3MR49</accession>
<evidence type="ECO:0000313" key="2">
    <source>
        <dbReference type="Proteomes" id="UP000056453"/>
    </source>
</evidence>
<dbReference type="AlphaFoldDB" id="A0AAW3MR49"/>
<proteinExistence type="predicted"/>
<sequence length="154" mass="16808">MAALAVLIAAAAYQFAIQAPRAAELASDRAGLAQTLAKPATQANMRAQSPADRLKAMLHGDPAAQKLAVFDTLRQYGVDARESTYRKDDEVKGKLERWSMNIAMTGRYADLVQALKVFAAQPLLRIDVLTLERPRIEDDTLNVDLRVSLLGAES</sequence>
<protein>
    <recommendedName>
        <fullName evidence="3">Pilus assembly protein PilO</fullName>
    </recommendedName>
</protein>